<name>A0A918KM02_9GAMM</name>
<dbReference type="Pfam" id="PF00856">
    <property type="entry name" value="SET"/>
    <property type="match status" value="1"/>
</dbReference>
<dbReference type="AlphaFoldDB" id="A0A918KM02"/>
<sequence length="98" mass="11171">MKKTVQVATSEIHGRGLFATRRIKAGTLIGHCQTRPTKTENDYTLWLETGPVDVTCELKYINHGTRPNVAYYDDLSVVALRDIAPEEELLHHYGDDWE</sequence>
<evidence type="ECO:0000313" key="2">
    <source>
        <dbReference type="EMBL" id="GGX68472.1"/>
    </source>
</evidence>
<reference evidence="2" key="2">
    <citation type="submission" date="2020-09" db="EMBL/GenBank/DDBJ databases">
        <authorList>
            <person name="Sun Q."/>
            <person name="Kim S."/>
        </authorList>
    </citation>
    <scope>NUCLEOTIDE SEQUENCE</scope>
    <source>
        <strain evidence="2">KCTC 22169</strain>
    </source>
</reference>
<dbReference type="RefSeq" id="WP_189612065.1">
    <property type="nucleotide sequence ID" value="NZ_BMXR01000012.1"/>
</dbReference>
<dbReference type="Gene3D" id="2.170.270.10">
    <property type="entry name" value="SET domain"/>
    <property type="match status" value="1"/>
</dbReference>
<reference evidence="2" key="1">
    <citation type="journal article" date="2014" name="Int. J. Syst. Evol. Microbiol.">
        <title>Complete genome sequence of Corynebacterium casei LMG S-19264T (=DSM 44701T), isolated from a smear-ripened cheese.</title>
        <authorList>
            <consortium name="US DOE Joint Genome Institute (JGI-PGF)"/>
            <person name="Walter F."/>
            <person name="Albersmeier A."/>
            <person name="Kalinowski J."/>
            <person name="Ruckert C."/>
        </authorList>
    </citation>
    <scope>NUCLEOTIDE SEQUENCE</scope>
    <source>
        <strain evidence="2">KCTC 22169</strain>
    </source>
</reference>
<dbReference type="Proteomes" id="UP000626148">
    <property type="component" value="Unassembled WGS sequence"/>
</dbReference>
<dbReference type="InterPro" id="IPR046341">
    <property type="entry name" value="SET_dom_sf"/>
</dbReference>
<accession>A0A918KM02</accession>
<dbReference type="PROSITE" id="PS50280">
    <property type="entry name" value="SET"/>
    <property type="match status" value="1"/>
</dbReference>
<protein>
    <recommendedName>
        <fullName evidence="1">SET domain-containing protein</fullName>
    </recommendedName>
</protein>
<feature type="domain" description="SET" evidence="1">
    <location>
        <begin position="3"/>
        <end position="94"/>
    </location>
</feature>
<dbReference type="EMBL" id="BMXR01000012">
    <property type="protein sequence ID" value="GGX68472.1"/>
    <property type="molecule type" value="Genomic_DNA"/>
</dbReference>
<gene>
    <name evidence="2" type="ORF">GCM10007392_40050</name>
</gene>
<evidence type="ECO:0000313" key="3">
    <source>
        <dbReference type="Proteomes" id="UP000626148"/>
    </source>
</evidence>
<dbReference type="SUPFAM" id="SSF82199">
    <property type="entry name" value="SET domain"/>
    <property type="match status" value="1"/>
</dbReference>
<comment type="caution">
    <text evidence="2">The sequence shown here is derived from an EMBL/GenBank/DDBJ whole genome shotgun (WGS) entry which is preliminary data.</text>
</comment>
<organism evidence="2 3">
    <name type="scientific">Saccharospirillum salsuginis</name>
    <dbReference type="NCBI Taxonomy" id="418750"/>
    <lineage>
        <taxon>Bacteria</taxon>
        <taxon>Pseudomonadati</taxon>
        <taxon>Pseudomonadota</taxon>
        <taxon>Gammaproteobacteria</taxon>
        <taxon>Oceanospirillales</taxon>
        <taxon>Saccharospirillaceae</taxon>
        <taxon>Saccharospirillum</taxon>
    </lineage>
</organism>
<proteinExistence type="predicted"/>
<keyword evidence="3" id="KW-1185">Reference proteome</keyword>
<dbReference type="InterPro" id="IPR001214">
    <property type="entry name" value="SET_dom"/>
</dbReference>
<evidence type="ECO:0000259" key="1">
    <source>
        <dbReference type="PROSITE" id="PS50280"/>
    </source>
</evidence>